<protein>
    <submittedName>
        <fullName evidence="1">Uncharacterized protein</fullName>
    </submittedName>
</protein>
<accession>A0A3G9JEM5</accession>
<dbReference type="RefSeq" id="WP_125664511.1">
    <property type="nucleotide sequence ID" value="NZ_AP019308.1"/>
</dbReference>
<dbReference type="KEGG" id="pbk:Back11_57060"/>
<dbReference type="AlphaFoldDB" id="A0A3G9JEM5"/>
<evidence type="ECO:0000313" key="1">
    <source>
        <dbReference type="EMBL" id="BBH24361.1"/>
    </source>
</evidence>
<gene>
    <name evidence="1" type="ORF">Back11_57060</name>
</gene>
<reference evidence="1 2" key="1">
    <citation type="submission" date="2018-11" db="EMBL/GenBank/DDBJ databases">
        <title>Complete genome sequence of Paenibacillus baekrokdamisoli strain KCTC 33723.</title>
        <authorList>
            <person name="Kang S.W."/>
            <person name="Lee K.C."/>
            <person name="Kim K.K."/>
            <person name="Kim J.S."/>
            <person name="Kim D.S."/>
            <person name="Ko S.H."/>
            <person name="Yang S.H."/>
            <person name="Lee J.S."/>
        </authorList>
    </citation>
    <scope>NUCLEOTIDE SEQUENCE [LARGE SCALE GENOMIC DNA]</scope>
    <source>
        <strain evidence="1 2">KCTC 33723</strain>
    </source>
</reference>
<dbReference type="OrthoDB" id="9829817at2"/>
<evidence type="ECO:0000313" key="2">
    <source>
        <dbReference type="Proteomes" id="UP000275368"/>
    </source>
</evidence>
<proteinExistence type="predicted"/>
<organism evidence="1 2">
    <name type="scientific">Paenibacillus baekrokdamisoli</name>
    <dbReference type="NCBI Taxonomy" id="1712516"/>
    <lineage>
        <taxon>Bacteria</taxon>
        <taxon>Bacillati</taxon>
        <taxon>Bacillota</taxon>
        <taxon>Bacilli</taxon>
        <taxon>Bacillales</taxon>
        <taxon>Paenibacillaceae</taxon>
        <taxon>Paenibacillus</taxon>
    </lineage>
</organism>
<dbReference type="EMBL" id="AP019308">
    <property type="protein sequence ID" value="BBH24361.1"/>
    <property type="molecule type" value="Genomic_DNA"/>
</dbReference>
<keyword evidence="2" id="KW-1185">Reference proteome</keyword>
<name>A0A3G9JEM5_9BACL</name>
<dbReference type="Proteomes" id="UP000275368">
    <property type="component" value="Chromosome"/>
</dbReference>
<sequence length="146" mass="16301">MFWKGLKNTIRLELCVFLIVFIAFMSVFENSVIAAPSEGELKKISPYDPYVAPHENIALMKEAMLFEFYSRIEKAVILKFGNIRASSYEIAGVRKDGHGGFNVKVTGYVEHGAVVDYVEIILGSPHFGSELVVENIIITGTKKKVN</sequence>